<evidence type="ECO:0000256" key="1">
    <source>
        <dbReference type="SAM" id="MobiDB-lite"/>
    </source>
</evidence>
<comment type="caution">
    <text evidence="2">The sequence shown here is derived from an EMBL/GenBank/DDBJ whole genome shotgun (WGS) entry which is preliminary data.</text>
</comment>
<dbReference type="Proteomes" id="UP000603904">
    <property type="component" value="Unassembled WGS sequence"/>
</dbReference>
<sequence>MPGSLDLYLQRQRHDDHPPPQQLRAPQQGLSLPALPLQELPLQERSLLKLPMRGWNAKSGNLGTDLPAGSRSGTVLEV</sequence>
<reference evidence="2 3" key="1">
    <citation type="submission" date="2021-01" db="EMBL/GenBank/DDBJ databases">
        <title>Whole genome shotgun sequence of Microbispora corallina NBRC 16416.</title>
        <authorList>
            <person name="Komaki H."/>
            <person name="Tamura T."/>
        </authorList>
    </citation>
    <scope>NUCLEOTIDE SEQUENCE [LARGE SCALE GENOMIC DNA]</scope>
    <source>
        <strain evidence="2 3">NBRC 16416</strain>
    </source>
</reference>
<organism evidence="2 3">
    <name type="scientific">Microbispora corallina</name>
    <dbReference type="NCBI Taxonomy" id="83302"/>
    <lineage>
        <taxon>Bacteria</taxon>
        <taxon>Bacillati</taxon>
        <taxon>Actinomycetota</taxon>
        <taxon>Actinomycetes</taxon>
        <taxon>Streptosporangiales</taxon>
        <taxon>Streptosporangiaceae</taxon>
        <taxon>Microbispora</taxon>
    </lineage>
</organism>
<name>A0ABQ4G7Z5_9ACTN</name>
<gene>
    <name evidence="2" type="ORF">Mco01_61490</name>
</gene>
<keyword evidence="3" id="KW-1185">Reference proteome</keyword>
<evidence type="ECO:0000313" key="3">
    <source>
        <dbReference type="Proteomes" id="UP000603904"/>
    </source>
</evidence>
<evidence type="ECO:0000313" key="2">
    <source>
        <dbReference type="EMBL" id="GIH43149.1"/>
    </source>
</evidence>
<accession>A0ABQ4G7Z5</accession>
<protein>
    <submittedName>
        <fullName evidence="2">Uncharacterized protein</fullName>
    </submittedName>
</protein>
<feature type="region of interest" description="Disordered" evidence="1">
    <location>
        <begin position="57"/>
        <end position="78"/>
    </location>
</feature>
<feature type="region of interest" description="Disordered" evidence="1">
    <location>
        <begin position="1"/>
        <end position="27"/>
    </location>
</feature>
<proteinExistence type="predicted"/>
<dbReference type="EMBL" id="BOOC01000035">
    <property type="protein sequence ID" value="GIH43149.1"/>
    <property type="molecule type" value="Genomic_DNA"/>
</dbReference>